<keyword evidence="3" id="KW-1185">Reference proteome</keyword>
<name>A0A830B8Y6_9LAMI</name>
<protein>
    <submittedName>
        <fullName evidence="2">Retrovirus-related pol polyprotein from transposon tnt 1-94</fullName>
    </submittedName>
</protein>
<accession>A0A830B8Y6</accession>
<organism evidence="2 3">
    <name type="scientific">Phtheirospermum japonicum</name>
    <dbReference type="NCBI Taxonomy" id="374723"/>
    <lineage>
        <taxon>Eukaryota</taxon>
        <taxon>Viridiplantae</taxon>
        <taxon>Streptophyta</taxon>
        <taxon>Embryophyta</taxon>
        <taxon>Tracheophyta</taxon>
        <taxon>Spermatophyta</taxon>
        <taxon>Magnoliopsida</taxon>
        <taxon>eudicotyledons</taxon>
        <taxon>Gunneridae</taxon>
        <taxon>Pentapetalae</taxon>
        <taxon>asterids</taxon>
        <taxon>lamiids</taxon>
        <taxon>Lamiales</taxon>
        <taxon>Orobanchaceae</taxon>
        <taxon>Orobanchaceae incertae sedis</taxon>
        <taxon>Phtheirospermum</taxon>
    </lineage>
</organism>
<evidence type="ECO:0000313" key="2">
    <source>
        <dbReference type="EMBL" id="GFP81204.1"/>
    </source>
</evidence>
<evidence type="ECO:0000259" key="1">
    <source>
        <dbReference type="Pfam" id="PF07727"/>
    </source>
</evidence>
<proteinExistence type="predicted"/>
<dbReference type="InterPro" id="IPR013103">
    <property type="entry name" value="RVT_2"/>
</dbReference>
<feature type="domain" description="Reverse transcriptase Ty1/copia-type" evidence="1">
    <location>
        <begin position="88"/>
        <end position="158"/>
    </location>
</feature>
<dbReference type="CDD" id="cd09272">
    <property type="entry name" value="RNase_HI_RT_Ty1"/>
    <property type="match status" value="1"/>
</dbReference>
<dbReference type="OrthoDB" id="1645289at2759"/>
<dbReference type="EMBL" id="BMAC01000027">
    <property type="protein sequence ID" value="GFP81204.1"/>
    <property type="molecule type" value="Genomic_DNA"/>
</dbReference>
<comment type="caution">
    <text evidence="2">The sequence shown here is derived from an EMBL/GenBank/DDBJ whole genome shotgun (WGS) entry which is preliminary data.</text>
</comment>
<dbReference type="Pfam" id="PF07727">
    <property type="entry name" value="RVT_2"/>
    <property type="match status" value="1"/>
</dbReference>
<dbReference type="Proteomes" id="UP000653305">
    <property type="component" value="Unassembled WGS sequence"/>
</dbReference>
<dbReference type="PANTHER" id="PTHR11439">
    <property type="entry name" value="GAG-POL-RELATED RETROTRANSPOSON"/>
    <property type="match status" value="1"/>
</dbReference>
<dbReference type="PANTHER" id="PTHR11439:SF461">
    <property type="entry name" value="OS10G0432200 PROTEIN"/>
    <property type="match status" value="1"/>
</dbReference>
<sequence length="358" mass="40746">MSPLAPPQRYPQRVRNFSQLSDYVYSNYSSTFAVFLTSVHNFSEPSSYQESLIDPLWRQAMAKELYAPHKTYTWDIISIPPGNIQFALTRLKKALSVFKQAPRAWFEKFSIVIKSLGFHSSQHDSALFLRCTSKGLILISLYVDDMIITGDDAQGIADQFVTSPTSVHWATVLRILPYLRGTQFQSLLFSSSSSLELRAYSDADWAGDPTDQAEYCVMASTTAKIIWFRWLLGDMGVPLSDPTLMYCDNLSVIRIARHERTKHIEIDYHFTRHHFQLGLKNTGAARSRFSIAITKAHFRFQKEPSTIEPVSTQGTGTGHSEAQNMKIKDLQYLNSKEREQWRHLQASSLTLASEITSL</sequence>
<dbReference type="AlphaFoldDB" id="A0A830B8Y6"/>
<gene>
    <name evidence="2" type="ORF">PHJA_000263700</name>
</gene>
<evidence type="ECO:0000313" key="3">
    <source>
        <dbReference type="Proteomes" id="UP000653305"/>
    </source>
</evidence>
<reference evidence="2" key="1">
    <citation type="submission" date="2020-07" db="EMBL/GenBank/DDBJ databases">
        <title>Ethylene signaling mediates host invasion by parasitic plants.</title>
        <authorList>
            <person name="Yoshida S."/>
        </authorList>
    </citation>
    <scope>NUCLEOTIDE SEQUENCE</scope>
    <source>
        <strain evidence="2">Okayama</strain>
    </source>
</reference>